<name>A0ABD3J4G0_EUCGL</name>
<dbReference type="AlphaFoldDB" id="A0ABD3J4G0"/>
<accession>A0ABD3J4G0</accession>
<dbReference type="InterPro" id="IPR023631">
    <property type="entry name" value="Amidase_dom"/>
</dbReference>
<feature type="domain" description="Amidase" evidence="1">
    <location>
        <begin position="2"/>
        <end position="73"/>
    </location>
</feature>
<dbReference type="Pfam" id="PF01425">
    <property type="entry name" value="Amidase"/>
    <property type="match status" value="1"/>
</dbReference>
<dbReference type="SUPFAM" id="SSF75304">
    <property type="entry name" value="Amidase signature (AS) enzymes"/>
    <property type="match status" value="1"/>
</dbReference>
<protein>
    <recommendedName>
        <fullName evidence="1">Amidase domain-containing protein</fullName>
    </recommendedName>
</protein>
<dbReference type="InterPro" id="IPR036928">
    <property type="entry name" value="AS_sf"/>
</dbReference>
<gene>
    <name evidence="2" type="ORF">ACJRO7_034952</name>
</gene>
<reference evidence="2 3" key="1">
    <citation type="submission" date="2024-11" db="EMBL/GenBank/DDBJ databases">
        <title>Chromosome-level genome assembly of Eucalyptus globulus Labill. provides insights into its genome evolution.</title>
        <authorList>
            <person name="Li X."/>
        </authorList>
    </citation>
    <scope>NUCLEOTIDE SEQUENCE [LARGE SCALE GENOMIC DNA]</scope>
    <source>
        <strain evidence="2">CL2024</strain>
        <tissue evidence="2">Fresh tender leaves</tissue>
    </source>
</reference>
<keyword evidence="3" id="KW-1185">Reference proteome</keyword>
<organism evidence="2 3">
    <name type="scientific">Eucalyptus globulus</name>
    <name type="common">Tasmanian blue gum</name>
    <dbReference type="NCBI Taxonomy" id="34317"/>
    <lineage>
        <taxon>Eukaryota</taxon>
        <taxon>Viridiplantae</taxon>
        <taxon>Streptophyta</taxon>
        <taxon>Embryophyta</taxon>
        <taxon>Tracheophyta</taxon>
        <taxon>Spermatophyta</taxon>
        <taxon>Magnoliopsida</taxon>
        <taxon>eudicotyledons</taxon>
        <taxon>Gunneridae</taxon>
        <taxon>Pentapetalae</taxon>
        <taxon>rosids</taxon>
        <taxon>malvids</taxon>
        <taxon>Myrtales</taxon>
        <taxon>Myrtaceae</taxon>
        <taxon>Myrtoideae</taxon>
        <taxon>Eucalypteae</taxon>
        <taxon>Eucalyptus</taxon>
    </lineage>
</organism>
<comment type="caution">
    <text evidence="2">The sequence shown here is derived from an EMBL/GenBank/DDBJ whole genome shotgun (WGS) entry which is preliminary data.</text>
</comment>
<dbReference type="EMBL" id="JBJKBG010000009">
    <property type="protein sequence ID" value="KAL3722660.1"/>
    <property type="molecule type" value="Genomic_DNA"/>
</dbReference>
<evidence type="ECO:0000259" key="1">
    <source>
        <dbReference type="Pfam" id="PF01425"/>
    </source>
</evidence>
<sequence length="151" mass="16331">MAANMGAVSLGTETDGSILCPSSSNSVVGIKPTVGLASRIAVIPLTPRQDTVGEVVTKYSDTHLYSQKLLQTCKPLHVGSLRPMCRTVADAVSVLDDIVGFDPSDAEAMREASKYIPRGAYGQFLKPNRLKTWNLEKPLPLPLWISGHQRI</sequence>
<evidence type="ECO:0000313" key="2">
    <source>
        <dbReference type="EMBL" id="KAL3722660.1"/>
    </source>
</evidence>
<dbReference type="Gene3D" id="3.90.1300.10">
    <property type="entry name" value="Amidase signature (AS) domain"/>
    <property type="match status" value="1"/>
</dbReference>
<evidence type="ECO:0000313" key="3">
    <source>
        <dbReference type="Proteomes" id="UP001634007"/>
    </source>
</evidence>
<proteinExistence type="predicted"/>
<dbReference type="PANTHER" id="PTHR42678">
    <property type="entry name" value="AMIDASE"/>
    <property type="match status" value="1"/>
</dbReference>
<dbReference type="PANTHER" id="PTHR42678:SF34">
    <property type="entry name" value="OS04G0183300 PROTEIN"/>
    <property type="match status" value="1"/>
</dbReference>
<dbReference type="Proteomes" id="UP001634007">
    <property type="component" value="Unassembled WGS sequence"/>
</dbReference>